<comment type="similarity">
    <text evidence="1">Belongs to the zinc-associated anti-sigma factor (ZAS) superfamily. Anti-sigma-W factor family.</text>
</comment>
<evidence type="ECO:0000256" key="2">
    <source>
        <dbReference type="ARBA" id="ARBA00024438"/>
    </source>
</evidence>
<keyword evidence="3" id="KW-0812">Transmembrane</keyword>
<protein>
    <recommendedName>
        <fullName evidence="2">Anti-sigma-W factor RsiW</fullName>
    </recommendedName>
</protein>
<feature type="domain" description="Putative zinc-finger" evidence="4">
    <location>
        <begin position="8"/>
        <end position="36"/>
    </location>
</feature>
<keyword evidence="7" id="KW-1185">Reference proteome</keyword>
<dbReference type="InterPro" id="IPR025436">
    <property type="entry name" value="DUF4179"/>
</dbReference>
<dbReference type="InterPro" id="IPR027383">
    <property type="entry name" value="Znf_put"/>
</dbReference>
<dbReference type="Pfam" id="PF13786">
    <property type="entry name" value="DUF4179"/>
    <property type="match status" value="1"/>
</dbReference>
<gene>
    <name evidence="6" type="ORF">ACFQ4B_12710</name>
</gene>
<dbReference type="EMBL" id="JBHTLU010000014">
    <property type="protein sequence ID" value="MFD1220979.1"/>
    <property type="molecule type" value="Genomic_DNA"/>
</dbReference>
<evidence type="ECO:0000259" key="5">
    <source>
        <dbReference type="Pfam" id="PF13786"/>
    </source>
</evidence>
<keyword evidence="3" id="KW-1133">Transmembrane helix</keyword>
<name>A0ABW3UL44_9BACL</name>
<evidence type="ECO:0000256" key="3">
    <source>
        <dbReference type="SAM" id="Phobius"/>
    </source>
</evidence>
<comment type="caution">
    <text evidence="6">The sequence shown here is derived from an EMBL/GenBank/DDBJ whole genome shotgun (WGS) entry which is preliminary data.</text>
</comment>
<dbReference type="Pfam" id="PF13490">
    <property type="entry name" value="zf-HC2"/>
    <property type="match status" value="1"/>
</dbReference>
<accession>A0ABW3UL44</accession>
<dbReference type="Gene3D" id="2.60.40.1630">
    <property type="entry name" value="bacillus anthracis domain"/>
    <property type="match status" value="1"/>
</dbReference>
<keyword evidence="3" id="KW-0472">Membrane</keyword>
<dbReference type="Gene3D" id="1.10.10.1320">
    <property type="entry name" value="Anti-sigma factor, zinc-finger domain"/>
    <property type="match status" value="1"/>
</dbReference>
<feature type="domain" description="DUF4179" evidence="5">
    <location>
        <begin position="101"/>
        <end position="184"/>
    </location>
</feature>
<sequence length="563" mass="62320">MKCMKSNQLTAYMDNRLSPLESVRLEKHLETCSECRRELELYLDAWDQFDDAMNEADVPPDFTAEILDKVAPYVPAAEPVAEEGKAIAAFKMDWKKRSVDIVKKITITVASLAVAVSLGTFVSPTFADYVKSFFNNTEQVDQGMVDAVQKGFVHPLDLKTTDQGITLEVKEVMADPVRIAVIAEAKGPDGQYIDPNDMRMYVDFVIKDKSGVPVLGPMGGGWTTSKDDHSLMVKQELTEAVGSGKEVPDNLIAEIRWTKIGSTSGNWQFDIPIDMSQAKAATKTVKIDKQYTTPQGLTIGLERAIFAPSVTLLSLDTRISPEVNERIEAAIPKQTDSTGAVKLDPFAANQLKSYQLSYELIDEQGRVAAAWDDLFDSGLSIAKNSIVNGISGTGDGSAMTLWHSFSPLPSDKYGKLTFKLHSIYTSELADFHAKLTPAQLSQEPVNLESGGNRLQFKQFVWKQDDAKLTIGDKEISDRGGVLEVEAAYAQGIVNLDEWKVKDEKGVEYDAYLQKTSSRDENGLVTVRGALVIPQLDHQPEELTISYNLIQKEHRDVNWQLPIE</sequence>
<reference evidence="7" key="1">
    <citation type="journal article" date="2019" name="Int. J. Syst. Evol. Microbiol.">
        <title>The Global Catalogue of Microorganisms (GCM) 10K type strain sequencing project: providing services to taxonomists for standard genome sequencing and annotation.</title>
        <authorList>
            <consortium name="The Broad Institute Genomics Platform"/>
            <consortium name="The Broad Institute Genome Sequencing Center for Infectious Disease"/>
            <person name="Wu L."/>
            <person name="Ma J."/>
        </authorList>
    </citation>
    <scope>NUCLEOTIDE SEQUENCE [LARGE SCALE GENOMIC DNA]</scope>
    <source>
        <strain evidence="7">CCUG 53270</strain>
    </source>
</reference>
<feature type="transmembrane region" description="Helical" evidence="3">
    <location>
        <begin position="105"/>
        <end position="127"/>
    </location>
</feature>
<evidence type="ECO:0000256" key="1">
    <source>
        <dbReference type="ARBA" id="ARBA00024353"/>
    </source>
</evidence>
<evidence type="ECO:0000259" key="4">
    <source>
        <dbReference type="Pfam" id="PF13490"/>
    </source>
</evidence>
<dbReference type="InterPro" id="IPR041916">
    <property type="entry name" value="Anti_sigma_zinc_sf"/>
</dbReference>
<evidence type="ECO:0000313" key="6">
    <source>
        <dbReference type="EMBL" id="MFD1220979.1"/>
    </source>
</evidence>
<evidence type="ECO:0000313" key="7">
    <source>
        <dbReference type="Proteomes" id="UP001597180"/>
    </source>
</evidence>
<dbReference type="Proteomes" id="UP001597180">
    <property type="component" value="Unassembled WGS sequence"/>
</dbReference>
<proteinExistence type="inferred from homology"/>
<organism evidence="6 7">
    <name type="scientific">Paenibacillus vulneris</name>
    <dbReference type="NCBI Taxonomy" id="1133364"/>
    <lineage>
        <taxon>Bacteria</taxon>
        <taxon>Bacillati</taxon>
        <taxon>Bacillota</taxon>
        <taxon>Bacilli</taxon>
        <taxon>Bacillales</taxon>
        <taxon>Paenibacillaceae</taxon>
        <taxon>Paenibacillus</taxon>
    </lineage>
</organism>
<dbReference type="RefSeq" id="WP_345592005.1">
    <property type="nucleotide sequence ID" value="NZ_BAABJG010000029.1"/>
</dbReference>